<dbReference type="InterPro" id="IPR006121">
    <property type="entry name" value="HMA_dom"/>
</dbReference>
<dbReference type="InterPro" id="IPR017969">
    <property type="entry name" value="Heavy-metal-associated_CS"/>
</dbReference>
<dbReference type="OrthoDB" id="9813965at2"/>
<dbReference type="RefSeq" id="WP_053181729.1">
    <property type="nucleotide sequence ID" value="NZ_LGIA01000112.1"/>
</dbReference>
<keyword evidence="1" id="KW-0479">Metal-binding</keyword>
<evidence type="ECO:0000313" key="3">
    <source>
        <dbReference type="EMBL" id="KOH45546.1"/>
    </source>
</evidence>
<dbReference type="Proteomes" id="UP000036958">
    <property type="component" value="Unassembled WGS sequence"/>
</dbReference>
<dbReference type="SUPFAM" id="SSF55008">
    <property type="entry name" value="HMA, heavy metal-associated domain"/>
    <property type="match status" value="1"/>
</dbReference>
<proteinExistence type="predicted"/>
<evidence type="ECO:0000259" key="2">
    <source>
        <dbReference type="PROSITE" id="PS50846"/>
    </source>
</evidence>
<protein>
    <recommendedName>
        <fullName evidence="2">HMA domain-containing protein</fullName>
    </recommendedName>
</protein>
<evidence type="ECO:0000313" key="4">
    <source>
        <dbReference type="Proteomes" id="UP000036958"/>
    </source>
</evidence>
<sequence>MIEKYKVSGMTCAGCANVVSRLLLNVESVKNVQVNLSEKEVVLETDQPLRLEGLSKALKSSPYQISSGG</sequence>
<dbReference type="AlphaFoldDB" id="A0A0L8VAR0"/>
<dbReference type="STRING" id="1409788.NC99_16560"/>
<organism evidence="3 4">
    <name type="scientific">Sunxiuqinia dokdonensis</name>
    <dbReference type="NCBI Taxonomy" id="1409788"/>
    <lineage>
        <taxon>Bacteria</taxon>
        <taxon>Pseudomonadati</taxon>
        <taxon>Bacteroidota</taxon>
        <taxon>Bacteroidia</taxon>
        <taxon>Marinilabiliales</taxon>
        <taxon>Prolixibacteraceae</taxon>
        <taxon>Sunxiuqinia</taxon>
    </lineage>
</organism>
<dbReference type="Pfam" id="PF00403">
    <property type="entry name" value="HMA"/>
    <property type="match status" value="1"/>
</dbReference>
<dbReference type="Gene3D" id="3.30.70.100">
    <property type="match status" value="1"/>
</dbReference>
<evidence type="ECO:0000256" key="1">
    <source>
        <dbReference type="ARBA" id="ARBA00022723"/>
    </source>
</evidence>
<name>A0A0L8VAR0_9BACT</name>
<dbReference type="CDD" id="cd00371">
    <property type="entry name" value="HMA"/>
    <property type="match status" value="1"/>
</dbReference>
<gene>
    <name evidence="3" type="ORF">NC99_16560</name>
</gene>
<comment type="caution">
    <text evidence="3">The sequence shown here is derived from an EMBL/GenBank/DDBJ whole genome shotgun (WGS) entry which is preliminary data.</text>
</comment>
<dbReference type="PROSITE" id="PS50846">
    <property type="entry name" value="HMA_2"/>
    <property type="match status" value="1"/>
</dbReference>
<dbReference type="EMBL" id="LGIA01000112">
    <property type="protein sequence ID" value="KOH45546.1"/>
    <property type="molecule type" value="Genomic_DNA"/>
</dbReference>
<keyword evidence="4" id="KW-1185">Reference proteome</keyword>
<dbReference type="PROSITE" id="PS01047">
    <property type="entry name" value="HMA_1"/>
    <property type="match status" value="1"/>
</dbReference>
<dbReference type="InterPro" id="IPR036163">
    <property type="entry name" value="HMA_dom_sf"/>
</dbReference>
<dbReference type="GO" id="GO:0046872">
    <property type="term" value="F:metal ion binding"/>
    <property type="evidence" value="ECO:0007669"/>
    <property type="project" value="UniProtKB-KW"/>
</dbReference>
<feature type="domain" description="HMA" evidence="2">
    <location>
        <begin position="1"/>
        <end position="66"/>
    </location>
</feature>
<accession>A0A0L8VAR0</accession>
<reference evidence="4" key="1">
    <citation type="submission" date="2015-07" db="EMBL/GenBank/DDBJ databases">
        <title>Genome sequencing of Sunxiuqinia dokdonensis strain SK.</title>
        <authorList>
            <person name="Ahn S."/>
            <person name="Kim B.-C."/>
        </authorList>
    </citation>
    <scope>NUCLEOTIDE SEQUENCE [LARGE SCALE GENOMIC DNA]</scope>
    <source>
        <strain evidence="4">SK</strain>
    </source>
</reference>